<dbReference type="PROSITE" id="PS00153">
    <property type="entry name" value="ATPASE_GAMMA"/>
    <property type="match status" value="1"/>
</dbReference>
<organism evidence="11 12">
    <name type="scientific">Candidatus Avelusimicrobium gallicola</name>
    <dbReference type="NCBI Taxonomy" id="2562704"/>
    <lineage>
        <taxon>Bacteria</taxon>
        <taxon>Pseudomonadati</taxon>
        <taxon>Elusimicrobiota</taxon>
        <taxon>Elusimicrobia</taxon>
        <taxon>Elusimicrobiales</taxon>
        <taxon>Elusimicrobiaceae</taxon>
        <taxon>Candidatus Avelusimicrobium</taxon>
    </lineage>
</organism>
<dbReference type="PANTHER" id="PTHR11693">
    <property type="entry name" value="ATP SYNTHASE GAMMA CHAIN"/>
    <property type="match status" value="1"/>
</dbReference>
<evidence type="ECO:0000256" key="9">
    <source>
        <dbReference type="ARBA" id="ARBA00023310"/>
    </source>
</evidence>
<keyword evidence="4 10" id="KW-0813">Transport</keyword>
<keyword evidence="10" id="KW-1003">Cell membrane</keyword>
<sequence>MESLRDIRQNIKAIKSTQQIMQTMKMISNARIRKAQDLMTAARPFANKMLEMVDDLKQDVLALPQPEDGSESWASRFFVNKTGDQNKVGLLVITGDKGMTGSFNAVVLRAALQFIKEQQGKQIFVFAIGKKGRDFFARLKMPNLKVVYESVGIFPKVSYAHAELLGEAVLKAYYQENLGSVQLIYNNFKSLASQSLVEQAMLPFGLNDSSVKKEAGDFIFEPGLQEIFGMLVPRLVKANMYRILLESQAANLAATMNAMDAASKNAGELINALGLKLNKVRQAGITNEILDIVNGAEALNS</sequence>
<dbReference type="PANTHER" id="PTHR11693:SF22">
    <property type="entry name" value="ATP SYNTHASE SUBUNIT GAMMA, MITOCHONDRIAL"/>
    <property type="match status" value="1"/>
</dbReference>
<evidence type="ECO:0000256" key="8">
    <source>
        <dbReference type="ARBA" id="ARBA00023196"/>
    </source>
</evidence>
<proteinExistence type="inferred from homology"/>
<keyword evidence="5 10" id="KW-0375">Hydrogen ion transport</keyword>
<dbReference type="Proteomes" id="UP000725649">
    <property type="component" value="Unassembled WGS sequence"/>
</dbReference>
<evidence type="ECO:0000256" key="10">
    <source>
        <dbReference type="HAMAP-Rule" id="MF_00815"/>
    </source>
</evidence>
<dbReference type="InterPro" id="IPR000131">
    <property type="entry name" value="ATP_synth_F1_gsu"/>
</dbReference>
<dbReference type="GO" id="GO:0045259">
    <property type="term" value="C:proton-transporting ATP synthase complex"/>
    <property type="evidence" value="ECO:0007669"/>
    <property type="project" value="UniProtKB-KW"/>
</dbReference>
<dbReference type="GO" id="GO:0042777">
    <property type="term" value="P:proton motive force-driven plasma membrane ATP synthesis"/>
    <property type="evidence" value="ECO:0007669"/>
    <property type="project" value="UniProtKB-UniRule"/>
</dbReference>
<keyword evidence="9 10" id="KW-0066">ATP synthesis</keyword>
<comment type="caution">
    <text evidence="11">The sequence shown here is derived from an EMBL/GenBank/DDBJ whole genome shotgun (WGS) entry which is preliminary data.</text>
</comment>
<evidence type="ECO:0000256" key="7">
    <source>
        <dbReference type="ARBA" id="ARBA00023136"/>
    </source>
</evidence>
<protein>
    <recommendedName>
        <fullName evidence="10">ATP synthase gamma chain</fullName>
    </recommendedName>
    <alternativeName>
        <fullName evidence="10">ATP synthase F1 sector gamma subunit</fullName>
    </alternativeName>
    <alternativeName>
        <fullName evidence="10">F-ATPase gamma subunit</fullName>
    </alternativeName>
</protein>
<evidence type="ECO:0000256" key="3">
    <source>
        <dbReference type="ARBA" id="ARBA00007681"/>
    </source>
</evidence>
<dbReference type="GO" id="GO:0046933">
    <property type="term" value="F:proton-transporting ATP synthase activity, rotational mechanism"/>
    <property type="evidence" value="ECO:0007669"/>
    <property type="project" value="UniProtKB-UniRule"/>
</dbReference>
<comment type="subcellular location">
    <subcellularLocation>
        <location evidence="10">Cell membrane</location>
        <topology evidence="10">Peripheral membrane protein</topology>
    </subcellularLocation>
    <subcellularLocation>
        <location evidence="2">Membrane</location>
        <topology evidence="2">Peripheral membrane protein</topology>
    </subcellularLocation>
</comment>
<dbReference type="HAMAP" id="MF_00815">
    <property type="entry name" value="ATP_synth_gamma_bact"/>
    <property type="match status" value="1"/>
</dbReference>
<dbReference type="InterPro" id="IPR023632">
    <property type="entry name" value="ATP_synth_F1_gsu_CS"/>
</dbReference>
<evidence type="ECO:0000256" key="2">
    <source>
        <dbReference type="ARBA" id="ARBA00004170"/>
    </source>
</evidence>
<evidence type="ECO:0000256" key="6">
    <source>
        <dbReference type="ARBA" id="ARBA00023065"/>
    </source>
</evidence>
<evidence type="ECO:0000256" key="4">
    <source>
        <dbReference type="ARBA" id="ARBA00022448"/>
    </source>
</evidence>
<dbReference type="Pfam" id="PF00231">
    <property type="entry name" value="ATP-synt"/>
    <property type="match status" value="1"/>
</dbReference>
<dbReference type="PRINTS" id="PR00126">
    <property type="entry name" value="ATPASEGAMMA"/>
</dbReference>
<dbReference type="AlphaFoldDB" id="A0A928DNH2"/>
<comment type="similarity">
    <text evidence="3 10">Belongs to the ATPase gamma chain family.</text>
</comment>
<dbReference type="InterPro" id="IPR035968">
    <property type="entry name" value="ATP_synth_F1_ATPase_gsu"/>
</dbReference>
<dbReference type="Gene3D" id="1.10.287.80">
    <property type="entry name" value="ATP synthase, gamma subunit, helix hairpin domain"/>
    <property type="match status" value="1"/>
</dbReference>
<dbReference type="Gene3D" id="3.40.1380.10">
    <property type="match status" value="1"/>
</dbReference>
<comment type="subunit">
    <text evidence="10">F-type ATPases have 2 components, CF(1) - the catalytic core - and CF(0) - the membrane proton channel. CF(1) has five subunits: alpha(3), beta(3), gamma(1), delta(1), epsilon(1). CF(0) has three main subunits: a, b and c.</text>
</comment>
<reference evidence="11" key="1">
    <citation type="submission" date="2019-04" db="EMBL/GenBank/DDBJ databases">
        <title>Evolution of Biomass-Degrading Anaerobic Consortia Revealed by Metagenomics.</title>
        <authorList>
            <person name="Peng X."/>
        </authorList>
    </citation>
    <scope>NUCLEOTIDE SEQUENCE</scope>
    <source>
        <strain evidence="11">SIG66</strain>
    </source>
</reference>
<keyword evidence="8 10" id="KW-0139">CF(1)</keyword>
<evidence type="ECO:0000256" key="5">
    <source>
        <dbReference type="ARBA" id="ARBA00022781"/>
    </source>
</evidence>
<keyword evidence="7 10" id="KW-0472">Membrane</keyword>
<evidence type="ECO:0000313" key="11">
    <source>
        <dbReference type="EMBL" id="MBE6421012.1"/>
    </source>
</evidence>
<name>A0A928DNH2_9BACT</name>
<evidence type="ECO:0000313" key="12">
    <source>
        <dbReference type="Proteomes" id="UP000725649"/>
    </source>
</evidence>
<comment type="function">
    <text evidence="1 10">Produces ATP from ADP in the presence of a proton gradient across the membrane. The gamma chain is believed to be important in regulating ATPase activity and the flow of protons through the CF(0) complex.</text>
</comment>
<evidence type="ECO:0000256" key="1">
    <source>
        <dbReference type="ARBA" id="ARBA00003456"/>
    </source>
</evidence>
<accession>A0A928DNH2</accession>
<dbReference type="GO" id="GO:0005524">
    <property type="term" value="F:ATP binding"/>
    <property type="evidence" value="ECO:0007669"/>
    <property type="project" value="UniProtKB-UniRule"/>
</dbReference>
<keyword evidence="6 10" id="KW-0406">Ion transport</keyword>
<dbReference type="EMBL" id="SUVG01000003">
    <property type="protein sequence ID" value="MBE6421012.1"/>
    <property type="molecule type" value="Genomic_DNA"/>
</dbReference>
<dbReference type="CDD" id="cd12151">
    <property type="entry name" value="F1-ATPase_gamma"/>
    <property type="match status" value="1"/>
</dbReference>
<dbReference type="NCBIfam" id="TIGR01146">
    <property type="entry name" value="ATPsyn_F1gamma"/>
    <property type="match status" value="1"/>
</dbReference>
<gene>
    <name evidence="10 11" type="primary">atpG</name>
    <name evidence="11" type="ORF">E7027_02580</name>
</gene>
<dbReference type="SUPFAM" id="SSF52943">
    <property type="entry name" value="ATP synthase (F1-ATPase), gamma subunit"/>
    <property type="match status" value="1"/>
</dbReference>
<dbReference type="GO" id="GO:0005886">
    <property type="term" value="C:plasma membrane"/>
    <property type="evidence" value="ECO:0007669"/>
    <property type="project" value="UniProtKB-SubCell"/>
</dbReference>